<keyword evidence="1" id="KW-0812">Transmembrane</keyword>
<feature type="transmembrane region" description="Helical" evidence="1">
    <location>
        <begin position="182"/>
        <end position="203"/>
    </location>
</feature>
<dbReference type="AlphaFoldDB" id="A0A7S4V469"/>
<feature type="transmembrane region" description="Helical" evidence="1">
    <location>
        <begin position="51"/>
        <end position="70"/>
    </location>
</feature>
<reference evidence="2" key="1">
    <citation type="submission" date="2021-01" db="EMBL/GenBank/DDBJ databases">
        <authorList>
            <person name="Corre E."/>
            <person name="Pelletier E."/>
            <person name="Niang G."/>
            <person name="Scheremetjew M."/>
            <person name="Finn R."/>
            <person name="Kale V."/>
            <person name="Holt S."/>
            <person name="Cochrane G."/>
            <person name="Meng A."/>
            <person name="Brown T."/>
            <person name="Cohen L."/>
        </authorList>
    </citation>
    <scope>NUCLEOTIDE SEQUENCE</scope>
    <source>
        <strain evidence="2">CCMP3105</strain>
    </source>
</reference>
<dbReference type="PANTHER" id="PTHR31735">
    <property type="entry name" value="VACUOLAR MEMBRANE PROTEIN YPL162C"/>
    <property type="match status" value="1"/>
</dbReference>
<feature type="transmembrane region" description="Helical" evidence="1">
    <location>
        <begin position="12"/>
        <end position="30"/>
    </location>
</feature>
<gene>
    <name evidence="2" type="ORF">AMON00008_LOCUS31723</name>
</gene>
<feature type="transmembrane region" description="Helical" evidence="1">
    <location>
        <begin position="82"/>
        <end position="109"/>
    </location>
</feature>
<name>A0A7S4V469_9DINO</name>
<keyword evidence="1" id="KW-1133">Transmembrane helix</keyword>
<dbReference type="InterPro" id="IPR022127">
    <property type="entry name" value="STIMATE/YPL162C"/>
</dbReference>
<dbReference type="PANTHER" id="PTHR31735:SF1">
    <property type="entry name" value="VACUOLAR MEMBRANE PROTEIN YPL162C"/>
    <property type="match status" value="1"/>
</dbReference>
<evidence type="ECO:0000313" key="2">
    <source>
        <dbReference type="EMBL" id="CAE4606697.1"/>
    </source>
</evidence>
<protein>
    <submittedName>
        <fullName evidence="2">Uncharacterized protein</fullName>
    </submittedName>
</protein>
<sequence>MPEKCGLMPHGLGTVVQAALAGISVGVLAFKCSIDNSGRGPVRFVFDSSKNLAGSAWMHVVNLVVAASLGRLASRHVDACQWYFIEIIMDTTIGVYVEYKLLGFILCILKQGSQGMKDLAAAIEAPCISMEDIVEVTHSDGAANGIDLPLLPSGSEDRPVSYAEEFRALLGRLNPGRYATQLFSWLGVVTVMKFVMVTIMLLLSRQLEAVSGFVLSPVASRPSAKLVVVMILTPGVMNALQFWLQDNIFVDVAKDHYVQEQERRRNSSFGDHE</sequence>
<proteinExistence type="predicted"/>
<dbReference type="GO" id="GO:0016020">
    <property type="term" value="C:membrane"/>
    <property type="evidence" value="ECO:0007669"/>
    <property type="project" value="TreeGrafter"/>
</dbReference>
<accession>A0A7S4V469</accession>
<organism evidence="2">
    <name type="scientific">Alexandrium monilatum</name>
    <dbReference type="NCBI Taxonomy" id="311494"/>
    <lineage>
        <taxon>Eukaryota</taxon>
        <taxon>Sar</taxon>
        <taxon>Alveolata</taxon>
        <taxon>Dinophyceae</taxon>
        <taxon>Gonyaulacales</taxon>
        <taxon>Pyrocystaceae</taxon>
        <taxon>Alexandrium</taxon>
    </lineage>
</organism>
<keyword evidence="1" id="KW-0472">Membrane</keyword>
<evidence type="ECO:0000256" key="1">
    <source>
        <dbReference type="SAM" id="Phobius"/>
    </source>
</evidence>
<dbReference type="EMBL" id="HBNR01045608">
    <property type="protein sequence ID" value="CAE4606697.1"/>
    <property type="molecule type" value="Transcribed_RNA"/>
</dbReference>
<dbReference type="Pfam" id="PF12400">
    <property type="entry name" value="STIMATE"/>
    <property type="match status" value="2"/>
</dbReference>